<name>A0A7W9UKJ9_9NOCA</name>
<dbReference type="InterPro" id="IPR000835">
    <property type="entry name" value="HTH_MarR-typ"/>
</dbReference>
<dbReference type="PANTHER" id="PTHR33164">
    <property type="entry name" value="TRANSCRIPTIONAL REGULATOR, MARR FAMILY"/>
    <property type="match status" value="1"/>
</dbReference>
<protein>
    <submittedName>
        <fullName evidence="2">DNA-binding MarR family transcriptional regulator</fullName>
    </submittedName>
</protein>
<dbReference type="InterPro" id="IPR036390">
    <property type="entry name" value="WH_DNA-bd_sf"/>
</dbReference>
<dbReference type="SMART" id="SM00347">
    <property type="entry name" value="HTH_MARR"/>
    <property type="match status" value="1"/>
</dbReference>
<dbReference type="AlphaFoldDB" id="A0A7W9UKJ9"/>
<dbReference type="Proteomes" id="UP000540412">
    <property type="component" value="Unassembled WGS sequence"/>
</dbReference>
<proteinExistence type="predicted"/>
<sequence length="164" mass="17742">MTEIDAPLVPLSERTAFLVAQLGFEVGFRFSDALAPFGIGPRHYGMLRQLAARDGQTQQQLGDTLHIHRNVMVGLVDELEKRGLVERRKHPSDRRAYAVHLLPAAHELLARIEPIVQQIDGGLLTPLDEGERAALRGLLDKVVVAAGLAPGVHPGLVRGTGPGC</sequence>
<comment type="caution">
    <text evidence="2">The sequence shown here is derived from an EMBL/GenBank/DDBJ whole genome shotgun (WGS) entry which is preliminary data.</text>
</comment>
<evidence type="ECO:0000259" key="1">
    <source>
        <dbReference type="PROSITE" id="PS50995"/>
    </source>
</evidence>
<dbReference type="Gene3D" id="1.10.10.10">
    <property type="entry name" value="Winged helix-like DNA-binding domain superfamily/Winged helix DNA-binding domain"/>
    <property type="match status" value="1"/>
</dbReference>
<accession>A0A7W9UKJ9</accession>
<dbReference type="InterPro" id="IPR036388">
    <property type="entry name" value="WH-like_DNA-bd_sf"/>
</dbReference>
<organism evidence="2 3">
    <name type="scientific">Nocardia transvalensis</name>
    <dbReference type="NCBI Taxonomy" id="37333"/>
    <lineage>
        <taxon>Bacteria</taxon>
        <taxon>Bacillati</taxon>
        <taxon>Actinomycetota</taxon>
        <taxon>Actinomycetes</taxon>
        <taxon>Mycobacteriales</taxon>
        <taxon>Nocardiaceae</taxon>
        <taxon>Nocardia</taxon>
    </lineage>
</organism>
<feature type="domain" description="HTH marR-type" evidence="1">
    <location>
        <begin position="12"/>
        <end position="144"/>
    </location>
</feature>
<dbReference type="PANTHER" id="PTHR33164:SF43">
    <property type="entry name" value="HTH-TYPE TRANSCRIPTIONAL REPRESSOR YETL"/>
    <property type="match status" value="1"/>
</dbReference>
<dbReference type="GO" id="GO:0003677">
    <property type="term" value="F:DNA binding"/>
    <property type="evidence" value="ECO:0007669"/>
    <property type="project" value="UniProtKB-KW"/>
</dbReference>
<dbReference type="InterPro" id="IPR039422">
    <property type="entry name" value="MarR/SlyA-like"/>
</dbReference>
<reference evidence="2 3" key="1">
    <citation type="submission" date="2020-08" db="EMBL/GenBank/DDBJ databases">
        <title>Sequencing the genomes of 1000 actinobacteria strains.</title>
        <authorList>
            <person name="Klenk H.-P."/>
        </authorList>
    </citation>
    <scope>NUCLEOTIDE SEQUENCE [LARGE SCALE GENOMIC DNA]</scope>
    <source>
        <strain evidence="2 3">DSM 43582</strain>
    </source>
</reference>
<dbReference type="Pfam" id="PF12802">
    <property type="entry name" value="MarR_2"/>
    <property type="match status" value="1"/>
</dbReference>
<dbReference type="RefSeq" id="WP_040754496.1">
    <property type="nucleotide sequence ID" value="NZ_JACHIT010000002.1"/>
</dbReference>
<keyword evidence="2" id="KW-0238">DNA-binding</keyword>
<evidence type="ECO:0000313" key="3">
    <source>
        <dbReference type="Proteomes" id="UP000540412"/>
    </source>
</evidence>
<dbReference type="EMBL" id="JACHIT010000002">
    <property type="protein sequence ID" value="MBB5916546.1"/>
    <property type="molecule type" value="Genomic_DNA"/>
</dbReference>
<gene>
    <name evidence="2" type="ORF">BJY24_005458</name>
</gene>
<dbReference type="PROSITE" id="PS50995">
    <property type="entry name" value="HTH_MARR_2"/>
    <property type="match status" value="1"/>
</dbReference>
<dbReference type="SUPFAM" id="SSF46785">
    <property type="entry name" value="Winged helix' DNA-binding domain"/>
    <property type="match status" value="1"/>
</dbReference>
<evidence type="ECO:0000313" key="2">
    <source>
        <dbReference type="EMBL" id="MBB5916546.1"/>
    </source>
</evidence>
<dbReference type="GO" id="GO:0003700">
    <property type="term" value="F:DNA-binding transcription factor activity"/>
    <property type="evidence" value="ECO:0007669"/>
    <property type="project" value="InterPro"/>
</dbReference>
<dbReference type="PRINTS" id="PR00598">
    <property type="entry name" value="HTHMARR"/>
</dbReference>
<dbReference type="GO" id="GO:0006950">
    <property type="term" value="P:response to stress"/>
    <property type="evidence" value="ECO:0007669"/>
    <property type="project" value="TreeGrafter"/>
</dbReference>
<keyword evidence="3" id="KW-1185">Reference proteome</keyword>